<keyword evidence="2" id="KW-0813">Transport</keyword>
<dbReference type="OrthoDB" id="19261at2759"/>
<dbReference type="Proteomes" id="UP001140562">
    <property type="component" value="Unassembled WGS sequence"/>
</dbReference>
<feature type="region of interest" description="Disordered" evidence="7">
    <location>
        <begin position="33"/>
        <end position="65"/>
    </location>
</feature>
<gene>
    <name evidence="10" type="ORF">N0V87_002884</name>
</gene>
<proteinExistence type="predicted"/>
<evidence type="ECO:0000256" key="7">
    <source>
        <dbReference type="SAM" id="MobiDB-lite"/>
    </source>
</evidence>
<evidence type="ECO:0000256" key="5">
    <source>
        <dbReference type="ARBA" id="ARBA00022989"/>
    </source>
</evidence>
<comment type="caution">
    <text evidence="10">The sequence shown here is derived from an EMBL/GenBank/DDBJ whole genome shotgun (WGS) entry which is preliminary data.</text>
</comment>
<keyword evidence="11" id="KW-1185">Reference proteome</keyword>
<dbReference type="SMART" id="SM00665">
    <property type="entry name" value="B561"/>
    <property type="match status" value="1"/>
</dbReference>
<evidence type="ECO:0000256" key="8">
    <source>
        <dbReference type="SAM" id="Phobius"/>
    </source>
</evidence>
<evidence type="ECO:0000313" key="10">
    <source>
        <dbReference type="EMBL" id="KAJ4339945.1"/>
    </source>
</evidence>
<evidence type="ECO:0000256" key="3">
    <source>
        <dbReference type="ARBA" id="ARBA00022692"/>
    </source>
</evidence>
<sequence length="277" mass="29790">MSNSALHTCVRTLVWQRATTLITTTVSAQYGPGGEYGPGGSNNNGGFGGSNNNGGFGGGQRGPSQSFIDSRQRMLIAHGVLASLAFVILFPAGSILIRLGSFRGAWLIHGLFQIFAYLVYTAAVGLGIWLAQQAPSQVGLLDQYHPIIGLLLFALLFFQPIMGYIHHLRYKKFLRRTFWSYGHLWLGRIAITLGMINGGLGLLLAYDAPLGFAPSKGQVIAYGIIAALMWLLYVTAAIVGERRRAIDGRKIDDETGKAAGSESSPASSLAPNKERYG</sequence>
<feature type="transmembrane region" description="Helical" evidence="8">
    <location>
        <begin position="218"/>
        <end position="240"/>
    </location>
</feature>
<evidence type="ECO:0000313" key="11">
    <source>
        <dbReference type="Proteomes" id="UP001140562"/>
    </source>
</evidence>
<feature type="region of interest" description="Disordered" evidence="7">
    <location>
        <begin position="254"/>
        <end position="277"/>
    </location>
</feature>
<feature type="compositionally biased region" description="Gly residues" evidence="7">
    <location>
        <begin position="33"/>
        <end position="61"/>
    </location>
</feature>
<protein>
    <recommendedName>
        <fullName evidence="9">Cytochrome b561 domain-containing protein</fullName>
    </recommendedName>
</protein>
<dbReference type="Gene3D" id="1.20.120.1770">
    <property type="match status" value="1"/>
</dbReference>
<feature type="transmembrane region" description="Helical" evidence="8">
    <location>
        <begin position="185"/>
        <end position="206"/>
    </location>
</feature>
<keyword evidence="4" id="KW-0249">Electron transport</keyword>
<organism evidence="10 11">
    <name type="scientific">Didymella glomerata</name>
    <dbReference type="NCBI Taxonomy" id="749621"/>
    <lineage>
        <taxon>Eukaryota</taxon>
        <taxon>Fungi</taxon>
        <taxon>Dikarya</taxon>
        <taxon>Ascomycota</taxon>
        <taxon>Pezizomycotina</taxon>
        <taxon>Dothideomycetes</taxon>
        <taxon>Pleosporomycetidae</taxon>
        <taxon>Pleosporales</taxon>
        <taxon>Pleosporineae</taxon>
        <taxon>Didymellaceae</taxon>
        <taxon>Didymella</taxon>
    </lineage>
</organism>
<feature type="transmembrane region" description="Helical" evidence="8">
    <location>
        <begin position="144"/>
        <end position="165"/>
    </location>
</feature>
<keyword evidence="6 8" id="KW-0472">Membrane</keyword>
<evidence type="ECO:0000256" key="2">
    <source>
        <dbReference type="ARBA" id="ARBA00022448"/>
    </source>
</evidence>
<dbReference type="InterPro" id="IPR006593">
    <property type="entry name" value="Cyt_b561/ferric_Rdtase_TM"/>
</dbReference>
<dbReference type="GO" id="GO:0016020">
    <property type="term" value="C:membrane"/>
    <property type="evidence" value="ECO:0007669"/>
    <property type="project" value="UniProtKB-SubCell"/>
</dbReference>
<dbReference type="PANTHER" id="PTHR47797">
    <property type="entry name" value="DEHYDROGENASE, PUTATIVE (AFU_ORTHOLOGUE AFUA_8G05805)-RELATED"/>
    <property type="match status" value="1"/>
</dbReference>
<dbReference type="PANTHER" id="PTHR47797:SF1">
    <property type="entry name" value="CYTOCHROME B561 DOMAIN-CONTAINING PROTEIN-RELATED"/>
    <property type="match status" value="1"/>
</dbReference>
<feature type="compositionally biased region" description="Polar residues" evidence="7">
    <location>
        <begin position="261"/>
        <end position="270"/>
    </location>
</feature>
<reference evidence="10" key="1">
    <citation type="submission" date="2022-10" db="EMBL/GenBank/DDBJ databases">
        <title>Tapping the CABI collections for fungal endophytes: first genome assemblies for Collariella, Neodidymelliopsis, Ascochyta clinopodiicola, Didymella pomorum, Didymosphaeria variabile, Neocosmospora piperis and Neocucurbitaria cava.</title>
        <authorList>
            <person name="Hill R."/>
        </authorList>
    </citation>
    <scope>NUCLEOTIDE SEQUENCE</scope>
    <source>
        <strain evidence="10">IMI 360193</strain>
    </source>
</reference>
<keyword evidence="5 8" id="KW-1133">Transmembrane helix</keyword>
<dbReference type="AlphaFoldDB" id="A0A9W8X3G8"/>
<feature type="transmembrane region" description="Helical" evidence="8">
    <location>
        <begin position="75"/>
        <end position="99"/>
    </location>
</feature>
<evidence type="ECO:0000256" key="6">
    <source>
        <dbReference type="ARBA" id="ARBA00023136"/>
    </source>
</evidence>
<evidence type="ECO:0000259" key="9">
    <source>
        <dbReference type="PROSITE" id="PS50939"/>
    </source>
</evidence>
<accession>A0A9W8X3G8</accession>
<evidence type="ECO:0000256" key="1">
    <source>
        <dbReference type="ARBA" id="ARBA00004370"/>
    </source>
</evidence>
<keyword evidence="3 8" id="KW-0812">Transmembrane</keyword>
<feature type="domain" description="Cytochrome b561" evidence="9">
    <location>
        <begin position="41"/>
        <end position="239"/>
    </location>
</feature>
<comment type="subcellular location">
    <subcellularLocation>
        <location evidence="1">Membrane</location>
    </subcellularLocation>
</comment>
<evidence type="ECO:0000256" key="4">
    <source>
        <dbReference type="ARBA" id="ARBA00022982"/>
    </source>
</evidence>
<feature type="transmembrane region" description="Helical" evidence="8">
    <location>
        <begin position="111"/>
        <end position="132"/>
    </location>
</feature>
<dbReference type="PROSITE" id="PS50939">
    <property type="entry name" value="CYTOCHROME_B561"/>
    <property type="match status" value="1"/>
</dbReference>
<dbReference type="EMBL" id="JAPEUV010000019">
    <property type="protein sequence ID" value="KAJ4339945.1"/>
    <property type="molecule type" value="Genomic_DNA"/>
</dbReference>
<name>A0A9W8X3G8_9PLEO</name>
<dbReference type="CDD" id="cd08760">
    <property type="entry name" value="Cyt_b561_FRRS1_like"/>
    <property type="match status" value="1"/>
</dbReference>